<dbReference type="OrthoDB" id="9804498at2"/>
<dbReference type="Proteomes" id="UP000199197">
    <property type="component" value="Unassembled WGS sequence"/>
</dbReference>
<protein>
    <submittedName>
        <fullName evidence="1">Uncharacterized protein</fullName>
    </submittedName>
</protein>
<name>A0A0P1MTH1_9BACT</name>
<organism evidence="1 2">
    <name type="scientific">Candidatus Chryseopegocella kryptomonas</name>
    <dbReference type="NCBI Taxonomy" id="1633643"/>
    <lineage>
        <taxon>Bacteria</taxon>
        <taxon>Pseudomonadati</taxon>
        <taxon>Candidatus Kryptoniota</taxon>
        <taxon>Candidatus Chryseopegocella</taxon>
    </lineage>
</organism>
<dbReference type="AlphaFoldDB" id="A0A0P1MTH1"/>
<reference evidence="2" key="1">
    <citation type="submission" date="2015-11" db="EMBL/GenBank/DDBJ databases">
        <authorList>
            <person name="Varghese N."/>
        </authorList>
    </citation>
    <scope>NUCLEOTIDE SEQUENCE [LARGE SCALE GENOMIC DNA]</scope>
    <source>
        <strain evidence="2">JGI-23</strain>
    </source>
</reference>
<sequence>MLGKKFLILLLLVLVFEESKAQFIARDKESYLNYSGRNYENYSISFLRKRFYDNFGNFLIDGSLIFELLENQRQYTGQELGGFSSLTKSRFYYQYFQNLVIASDNYSDFQTRLMIGDAIRTKFTSLTFDKARFNGIRWDGATTKYRGTFIASRVSDPVRFRFDSPLLIDGVQRVRNWAQYLFGGHFETDIGDVLTIGATYVNQHTRRMDVNARDVPFKGVPPNGVPRIIFVRISDDSPKDGSGPIIYAEPVVKINGKRVPTKNINGRTPIPQETVLGAPLQYYVFRNFSIDRTLWVAGADTLSYTAYTPIQGGPGYKFRSMLSALPVYPEQIPSDGNITFGYIIPPGVESVEFEIIVANDFKIEAAHDFVNRLDDWEQPTGARFIPHYDSIAVGTPTFFRLIKRAEGNVKDASNRQVVRFNYALTTGMSVYSLNFKFNWKGFNIEGEFAQSLEWSKYPVGKGPWFTQVGNAFYIKASKKVGRLTFGFERYKIEPVYTTALNIYSLENSYYMQFTGSGYAYLAPDVYGVTAYDVSSNISFIPGGAYFSLVDDNDDRDRWEDGFYFYNATPNPTFENSDVLNPTPDPFLLGYRQNANELIGLTSIIRRPDAGIFPGKDRNNDGIPDDDQNANGIPDYQEDFLTYYSDPPLFDYGDDWNNNGVIDEQENDIYPDYPYEPDINGYHAFTKINFTRNWTAQIGFINENAIARGGINKVSYIKTFYTTSNPRLGSLLLYYVAKRVQDGIPNPVYQYKGVITITSPFPVFTEDPLNYRNSFVHNLYLETRYTQIPNLNIENRVRFELNFQRPLGDPTKALLPEAKYTGDQLEGRITLWGLVHKIDYTIKFLNGRLEIKPQFKVRTVKETKLGYFDVGGQLRRITVINQHTQETIPIFRVGYKLTDRSVFNFGLQGLTMIGLPDAFAYRIRNLKDGTGSENRSTIAFSLTNQSSYKGYSIVVDFGYKFTKRKFIKPGEERYSRDESAIFFTVIAGF</sequence>
<evidence type="ECO:0000313" key="1">
    <source>
        <dbReference type="EMBL" id="CUS99069.1"/>
    </source>
</evidence>
<proteinExistence type="predicted"/>
<keyword evidence="2" id="KW-1185">Reference proteome</keyword>
<dbReference type="RefSeq" id="WP_092348242.1">
    <property type="nucleotide sequence ID" value="NZ_CZVW01000005.1"/>
</dbReference>
<accession>A0A0P1MTH1</accession>
<evidence type="ECO:0000313" key="2">
    <source>
        <dbReference type="Proteomes" id="UP000199197"/>
    </source>
</evidence>
<gene>
    <name evidence="1" type="ORF">JGI23_00596</name>
</gene>
<dbReference type="EMBL" id="CZVW01000005">
    <property type="protein sequence ID" value="CUS99069.1"/>
    <property type="molecule type" value="Genomic_DNA"/>
</dbReference>